<dbReference type="Gramene" id="A04p20990.2_BraZ1">
    <property type="protein sequence ID" value="A04p20990.2_BraZ1.CDS"/>
    <property type="gene ID" value="A04g20990.2_BraZ1"/>
</dbReference>
<dbReference type="AlphaFoldDB" id="A0A8D9HWJ5"/>
<proteinExistence type="predicted"/>
<dbReference type="EMBL" id="LS974620">
    <property type="protein sequence ID" value="CAG7907198.1"/>
    <property type="molecule type" value="Genomic_DNA"/>
</dbReference>
<evidence type="ECO:0000313" key="1">
    <source>
        <dbReference type="EMBL" id="CAG7907198.1"/>
    </source>
</evidence>
<name>A0A8D9HWJ5_BRACM</name>
<accession>A0A8D9HWJ5</accession>
<sequence>MGTHTRFKEFTPINEGRYISPDYSLESTRSLSVATPILAHLHNAAYIEETSSNLAYKETNNKSSSCGPKSSI</sequence>
<gene>
    <name evidence="1" type="ORF">BRAPAZ1V2_A04P20990.2</name>
</gene>
<protein>
    <submittedName>
        <fullName evidence="1">Uncharacterized protein</fullName>
    </submittedName>
</protein>
<evidence type="ECO:0000313" key="2">
    <source>
        <dbReference type="Proteomes" id="UP000694005"/>
    </source>
</evidence>
<organism evidence="1 2">
    <name type="scientific">Brassica campestris</name>
    <name type="common">Field mustard</name>
    <dbReference type="NCBI Taxonomy" id="3711"/>
    <lineage>
        <taxon>Eukaryota</taxon>
        <taxon>Viridiplantae</taxon>
        <taxon>Streptophyta</taxon>
        <taxon>Embryophyta</taxon>
        <taxon>Tracheophyta</taxon>
        <taxon>Spermatophyta</taxon>
        <taxon>Magnoliopsida</taxon>
        <taxon>eudicotyledons</taxon>
        <taxon>Gunneridae</taxon>
        <taxon>Pentapetalae</taxon>
        <taxon>rosids</taxon>
        <taxon>malvids</taxon>
        <taxon>Brassicales</taxon>
        <taxon>Brassicaceae</taxon>
        <taxon>Brassiceae</taxon>
        <taxon>Brassica</taxon>
    </lineage>
</organism>
<reference evidence="1 2" key="1">
    <citation type="submission" date="2021-07" db="EMBL/GenBank/DDBJ databases">
        <authorList>
            <consortium name="Genoscope - CEA"/>
            <person name="William W."/>
        </authorList>
    </citation>
    <scope>NUCLEOTIDE SEQUENCE [LARGE SCALE GENOMIC DNA]</scope>
</reference>
<dbReference type="Proteomes" id="UP000694005">
    <property type="component" value="Chromosome A04"/>
</dbReference>